<organism evidence="3 4">
    <name type="scientific">Hyaloperonospora arabidopsidis (strain Emoy2)</name>
    <name type="common">Downy mildew agent</name>
    <name type="synonym">Peronospora arabidopsidis</name>
    <dbReference type="NCBI Taxonomy" id="559515"/>
    <lineage>
        <taxon>Eukaryota</taxon>
        <taxon>Sar</taxon>
        <taxon>Stramenopiles</taxon>
        <taxon>Oomycota</taxon>
        <taxon>Peronosporomycetes</taxon>
        <taxon>Peronosporales</taxon>
        <taxon>Peronosporaceae</taxon>
        <taxon>Hyaloperonospora</taxon>
    </lineage>
</organism>
<keyword evidence="1" id="KW-0175">Coiled coil</keyword>
<proteinExistence type="predicted"/>
<feature type="compositionally biased region" description="Polar residues" evidence="2">
    <location>
        <begin position="21"/>
        <end position="31"/>
    </location>
</feature>
<feature type="region of interest" description="Disordered" evidence="2">
    <location>
        <begin position="1"/>
        <end position="32"/>
    </location>
</feature>
<feature type="region of interest" description="Disordered" evidence="2">
    <location>
        <begin position="240"/>
        <end position="263"/>
    </location>
</feature>
<dbReference type="InParanoid" id="M4B2R2"/>
<dbReference type="VEuPathDB" id="FungiDB:HpaG800560"/>
<feature type="compositionally biased region" description="Low complexity" evidence="2">
    <location>
        <begin position="173"/>
        <end position="184"/>
    </location>
</feature>
<evidence type="ECO:0000256" key="1">
    <source>
        <dbReference type="SAM" id="Coils"/>
    </source>
</evidence>
<feature type="region of interest" description="Disordered" evidence="2">
    <location>
        <begin position="78"/>
        <end position="97"/>
    </location>
</feature>
<dbReference type="AlphaFoldDB" id="M4B2R2"/>
<dbReference type="EnsemblProtists" id="HpaT800560">
    <property type="protein sequence ID" value="HpaP800560"/>
    <property type="gene ID" value="HpaG800560"/>
</dbReference>
<dbReference type="EMBL" id="JH598094">
    <property type="status" value="NOT_ANNOTATED_CDS"/>
    <property type="molecule type" value="Genomic_DNA"/>
</dbReference>
<protein>
    <submittedName>
        <fullName evidence="3">Uncharacterized protein</fullName>
    </submittedName>
</protein>
<dbReference type="OMA" id="RHEYSEE"/>
<dbReference type="Proteomes" id="UP000011713">
    <property type="component" value="Unassembled WGS sequence"/>
</dbReference>
<dbReference type="eggNOG" id="ENOG502SAM8">
    <property type="taxonomic scope" value="Eukaryota"/>
</dbReference>
<evidence type="ECO:0000313" key="3">
    <source>
        <dbReference type="EnsemblProtists" id="HpaP800560"/>
    </source>
</evidence>
<dbReference type="HOGENOM" id="CLU_1091833_0_0_1"/>
<feature type="compositionally biased region" description="Polar residues" evidence="2">
    <location>
        <begin position="1"/>
        <end position="12"/>
    </location>
</feature>
<feature type="compositionally biased region" description="Basic and acidic residues" evidence="2">
    <location>
        <begin position="200"/>
        <end position="219"/>
    </location>
</feature>
<accession>M4B2R2</accession>
<name>M4B2R2_HYAAE</name>
<feature type="coiled-coil region" evidence="1">
    <location>
        <begin position="104"/>
        <end position="138"/>
    </location>
</feature>
<evidence type="ECO:0000256" key="2">
    <source>
        <dbReference type="SAM" id="MobiDB-lite"/>
    </source>
</evidence>
<feature type="region of interest" description="Disordered" evidence="2">
    <location>
        <begin position="163"/>
        <end position="219"/>
    </location>
</feature>
<keyword evidence="4" id="KW-1185">Reference proteome</keyword>
<sequence>MPSVTTAPTGAPSTWRKRAKTQTQKTNNSLGSWLWSKFGSGHKCKTKLLRDHDDETTTIVTANVRRRPVGTLSAVTNQQQANAARREEMGQQTSKLRRQQSFLRQQLLEMKQQSAESLARAQKRINGEMRDSEDEEEEDLYYNCKEDNEVGGATAGVEVDAGRESFGSDPARSRSSSCRRSSTSSRRRSLAEEQQEREDELMAHEVQRDEYSEEADRRMSQATQLYAEAISALDFALRPGRKRHHSDPSPKPLLLGVKRGSPNMPKNAYDVIVNLAKEDRVGNDCDGEKRDAVLAYRSERQDRE</sequence>
<reference evidence="3" key="2">
    <citation type="submission" date="2015-06" db="UniProtKB">
        <authorList>
            <consortium name="EnsemblProtists"/>
        </authorList>
    </citation>
    <scope>IDENTIFICATION</scope>
    <source>
        <strain evidence="3">Emoy2</strain>
    </source>
</reference>
<evidence type="ECO:0000313" key="4">
    <source>
        <dbReference type="Proteomes" id="UP000011713"/>
    </source>
</evidence>
<reference evidence="4" key="1">
    <citation type="journal article" date="2010" name="Science">
        <title>Signatures of adaptation to obligate biotrophy in the Hyaloperonospora arabidopsidis genome.</title>
        <authorList>
            <person name="Baxter L."/>
            <person name="Tripathy S."/>
            <person name="Ishaque N."/>
            <person name="Boot N."/>
            <person name="Cabral A."/>
            <person name="Kemen E."/>
            <person name="Thines M."/>
            <person name="Ah-Fong A."/>
            <person name="Anderson R."/>
            <person name="Badejoko W."/>
            <person name="Bittner-Eddy P."/>
            <person name="Boore J.L."/>
            <person name="Chibucos M.C."/>
            <person name="Coates M."/>
            <person name="Dehal P."/>
            <person name="Delehaunty K."/>
            <person name="Dong S."/>
            <person name="Downton P."/>
            <person name="Dumas B."/>
            <person name="Fabro G."/>
            <person name="Fronick C."/>
            <person name="Fuerstenberg S.I."/>
            <person name="Fulton L."/>
            <person name="Gaulin E."/>
            <person name="Govers F."/>
            <person name="Hughes L."/>
            <person name="Humphray S."/>
            <person name="Jiang R.H."/>
            <person name="Judelson H."/>
            <person name="Kamoun S."/>
            <person name="Kyung K."/>
            <person name="Meijer H."/>
            <person name="Minx P."/>
            <person name="Morris P."/>
            <person name="Nelson J."/>
            <person name="Phuntumart V."/>
            <person name="Qutob D."/>
            <person name="Rehmany A."/>
            <person name="Rougon-Cardoso A."/>
            <person name="Ryden P."/>
            <person name="Torto-Alalibo T."/>
            <person name="Studholme D."/>
            <person name="Wang Y."/>
            <person name="Win J."/>
            <person name="Wood J."/>
            <person name="Clifton S.W."/>
            <person name="Rogers J."/>
            <person name="Van den Ackerveken G."/>
            <person name="Jones J.D."/>
            <person name="McDowell J.M."/>
            <person name="Beynon J."/>
            <person name="Tyler B.M."/>
        </authorList>
    </citation>
    <scope>NUCLEOTIDE SEQUENCE [LARGE SCALE GENOMIC DNA]</scope>
    <source>
        <strain evidence="4">Emoy2</strain>
    </source>
</reference>